<dbReference type="InterPro" id="IPR007016">
    <property type="entry name" value="O-antigen_ligase-rel_domated"/>
</dbReference>
<evidence type="ECO:0000256" key="4">
    <source>
        <dbReference type="ARBA" id="ARBA00023136"/>
    </source>
</evidence>
<dbReference type="Proteomes" id="UP001519271">
    <property type="component" value="Unassembled WGS sequence"/>
</dbReference>
<reference evidence="7 8" key="1">
    <citation type="submission" date="2021-03" db="EMBL/GenBank/DDBJ databases">
        <title>Genomic Encyclopedia of Type Strains, Phase IV (KMG-IV): sequencing the most valuable type-strain genomes for metagenomic binning, comparative biology and taxonomic classification.</title>
        <authorList>
            <person name="Goeker M."/>
        </authorList>
    </citation>
    <scope>NUCLEOTIDE SEQUENCE [LARGE SCALE GENOMIC DNA]</scope>
    <source>
        <strain evidence="7 8">DSM 6139</strain>
    </source>
</reference>
<feature type="transmembrane region" description="Helical" evidence="5">
    <location>
        <begin position="126"/>
        <end position="143"/>
    </location>
</feature>
<feature type="transmembrane region" description="Helical" evidence="5">
    <location>
        <begin position="319"/>
        <end position="345"/>
    </location>
</feature>
<comment type="caution">
    <text evidence="7">The sequence shown here is derived from an EMBL/GenBank/DDBJ whole genome shotgun (WGS) entry which is preliminary data.</text>
</comment>
<accession>A0ABS4G6E3</accession>
<feature type="transmembrane region" description="Helical" evidence="5">
    <location>
        <begin position="288"/>
        <end position="307"/>
    </location>
</feature>
<sequence length="361" mass="40713">MEISVKLFFAFVLLLLNHVVTGIITGASVSEGFNFTGWMLMFFSVMIVKLLYKLDNNVMVKFIKVVVLFSIISLLCYALVQLGFGNVISTIFRTYKSGMGTVAGKWLYVYNLRNPQRNSGVFTEPGIYQVILVMCIYVMVFLRDRIYLSNIQYNISLVILLVTLVTTKSAAGFIGLFAIMCTFLLKRKKRNDYIIVVFMVSVFGFLVFDYCTNGYNSILEKYFFGKIVETAELNTNLTSGGARLVAMQLGIESALKHPFGIGFIGWQNKLYEIYGANIGTGNALFSQLGIRGFPAFFLTLYIAIMPATKNKKSMLEVSLYVFLYIYISIVQSSVLYPAVVLTAYLPQHLNFSGEIKYRSNK</sequence>
<evidence type="ECO:0000259" key="6">
    <source>
        <dbReference type="Pfam" id="PF04932"/>
    </source>
</evidence>
<organism evidence="7 8">
    <name type="scientific">Youngiibacter multivorans</name>
    <dbReference type="NCBI Taxonomy" id="937251"/>
    <lineage>
        <taxon>Bacteria</taxon>
        <taxon>Bacillati</taxon>
        <taxon>Bacillota</taxon>
        <taxon>Clostridia</taxon>
        <taxon>Eubacteriales</taxon>
        <taxon>Clostridiaceae</taxon>
        <taxon>Youngiibacter</taxon>
    </lineage>
</organism>
<keyword evidence="3 5" id="KW-1133">Transmembrane helix</keyword>
<evidence type="ECO:0000256" key="5">
    <source>
        <dbReference type="SAM" id="Phobius"/>
    </source>
</evidence>
<proteinExistence type="predicted"/>
<dbReference type="Pfam" id="PF04932">
    <property type="entry name" value="Wzy_C"/>
    <property type="match status" value="1"/>
</dbReference>
<evidence type="ECO:0000256" key="1">
    <source>
        <dbReference type="ARBA" id="ARBA00004141"/>
    </source>
</evidence>
<dbReference type="EMBL" id="JAGGKC010000024">
    <property type="protein sequence ID" value="MBP1920099.1"/>
    <property type="molecule type" value="Genomic_DNA"/>
</dbReference>
<feature type="transmembrane region" description="Helical" evidence="5">
    <location>
        <begin position="155"/>
        <end position="185"/>
    </location>
</feature>
<evidence type="ECO:0000256" key="3">
    <source>
        <dbReference type="ARBA" id="ARBA00022989"/>
    </source>
</evidence>
<keyword evidence="2 5" id="KW-0812">Transmembrane</keyword>
<feature type="domain" description="O-antigen ligase-related" evidence="6">
    <location>
        <begin position="156"/>
        <end position="274"/>
    </location>
</feature>
<keyword evidence="8" id="KW-1185">Reference proteome</keyword>
<keyword evidence="4 5" id="KW-0472">Membrane</keyword>
<comment type="subcellular location">
    <subcellularLocation>
        <location evidence="1">Membrane</location>
        <topology evidence="1">Multi-pass membrane protein</topology>
    </subcellularLocation>
</comment>
<feature type="transmembrane region" description="Helical" evidence="5">
    <location>
        <begin position="32"/>
        <end position="52"/>
    </location>
</feature>
<evidence type="ECO:0000313" key="8">
    <source>
        <dbReference type="Proteomes" id="UP001519271"/>
    </source>
</evidence>
<feature type="transmembrane region" description="Helical" evidence="5">
    <location>
        <begin position="64"/>
        <end position="84"/>
    </location>
</feature>
<evidence type="ECO:0000256" key="2">
    <source>
        <dbReference type="ARBA" id="ARBA00022692"/>
    </source>
</evidence>
<protein>
    <recommendedName>
        <fullName evidence="6">O-antigen ligase-related domain-containing protein</fullName>
    </recommendedName>
</protein>
<gene>
    <name evidence="7" type="ORF">J2Z34_002597</name>
</gene>
<name>A0ABS4G6E3_9CLOT</name>
<feature type="transmembrane region" description="Helical" evidence="5">
    <location>
        <begin position="191"/>
        <end position="211"/>
    </location>
</feature>
<evidence type="ECO:0000313" key="7">
    <source>
        <dbReference type="EMBL" id="MBP1920099.1"/>
    </source>
</evidence>